<evidence type="ECO:0000259" key="2">
    <source>
        <dbReference type="Pfam" id="PF01936"/>
    </source>
</evidence>
<dbReference type="Proteomes" id="UP000051952">
    <property type="component" value="Unassembled WGS sequence"/>
</dbReference>
<dbReference type="Pfam" id="PF01936">
    <property type="entry name" value="NYN"/>
    <property type="match status" value="1"/>
</dbReference>
<dbReference type="GO" id="GO:0004540">
    <property type="term" value="F:RNA nuclease activity"/>
    <property type="evidence" value="ECO:0007669"/>
    <property type="project" value="InterPro"/>
</dbReference>
<feature type="compositionally biased region" description="Polar residues" evidence="1">
    <location>
        <begin position="414"/>
        <end position="427"/>
    </location>
</feature>
<feature type="region of interest" description="Disordered" evidence="1">
    <location>
        <begin position="239"/>
        <end position="326"/>
    </location>
</feature>
<evidence type="ECO:0000313" key="4">
    <source>
        <dbReference type="Proteomes" id="UP000051952"/>
    </source>
</evidence>
<evidence type="ECO:0000313" key="3">
    <source>
        <dbReference type="EMBL" id="CUG06290.1"/>
    </source>
</evidence>
<feature type="compositionally biased region" description="Polar residues" evidence="1">
    <location>
        <begin position="284"/>
        <end position="321"/>
    </location>
</feature>
<feature type="region of interest" description="Disordered" evidence="1">
    <location>
        <begin position="407"/>
        <end position="427"/>
    </location>
</feature>
<feature type="domain" description="NYN" evidence="2">
    <location>
        <begin position="79"/>
        <end position="214"/>
    </location>
</feature>
<feature type="compositionally biased region" description="Low complexity" evidence="1">
    <location>
        <begin position="273"/>
        <end position="283"/>
    </location>
</feature>
<dbReference type="GO" id="GO:0005777">
    <property type="term" value="C:peroxisome"/>
    <property type="evidence" value="ECO:0007669"/>
    <property type="project" value="InterPro"/>
</dbReference>
<evidence type="ECO:0000256" key="1">
    <source>
        <dbReference type="SAM" id="MobiDB-lite"/>
    </source>
</evidence>
<sequence length="544" mass="60013">MNREGTASFEEDEEIYEVASEFEDPVVRKYAHILRDAHVTLKSFERPSIAQELVKIGIPAFPAADIADAFRKYLTRGSVGVFWDLENIGLPQNKRPMECLTALRDIIIRKFGQIREFKAYADLATFADRYPPETRVLFRDCGVEMVDAPHNGRKEVADKHIIVDALWFALQTKTENPIVCLISGDSDFSPLLSKLKMNAIPTIVISTSGHVRSLREQSMWALSWPEDFMQGAAPIAEAPQRNRAAYNSASTQQRDYRGNDGNLNGSYRPPSPRRNSPGRVSSPQPLFTNSTNNKPTNIAVSKSSPPSVEGSTPGPQQNFTSAPPPSYGSFTHFDDLVDCIRKVMAASGMTKVRRSPVGILFKKLNPVVPFKKVVSDAEAAGQVVLGGQLGHAWIALTSELSAEDQCKKPLGTDENANSVNGNASSPTTARDDGGWYISVRYNQSFACFGTLQAFRPVLSDHLKVRRLDEPQGNWHRMAIGPFDSMQDADSYFTLNFGDMQLLPKITQSIEKYCNPGLFRPSSASTDTIAAEPSTDVAMELAPTE</sequence>
<organism evidence="3 4">
    <name type="scientific">Bodo saltans</name>
    <name type="common">Flagellated protozoan</name>
    <dbReference type="NCBI Taxonomy" id="75058"/>
    <lineage>
        <taxon>Eukaryota</taxon>
        <taxon>Discoba</taxon>
        <taxon>Euglenozoa</taxon>
        <taxon>Kinetoplastea</taxon>
        <taxon>Metakinetoplastina</taxon>
        <taxon>Eubodonida</taxon>
        <taxon>Bodonidae</taxon>
        <taxon>Bodo</taxon>
    </lineage>
</organism>
<name>A0A0S4IWY1_BODSA</name>
<dbReference type="Gene3D" id="3.40.50.1010">
    <property type="entry name" value="5'-nuclease"/>
    <property type="match status" value="1"/>
</dbReference>
<accession>A0A0S4IWY1</accession>
<keyword evidence="4" id="KW-1185">Reference proteome</keyword>
<dbReference type="PANTHER" id="PTHR14379:SF3">
    <property type="entry name" value="MEIOSIS REGULATOR AND MRNA STABILITY FACTOR 1"/>
    <property type="match status" value="1"/>
</dbReference>
<dbReference type="VEuPathDB" id="TriTrypDB:BSAL_72235"/>
<dbReference type="InterPro" id="IPR024768">
    <property type="entry name" value="Marf1"/>
</dbReference>
<dbReference type="OrthoDB" id="549353at2759"/>
<protein>
    <recommendedName>
        <fullName evidence="2">NYN domain-containing protein</fullName>
    </recommendedName>
</protein>
<dbReference type="InterPro" id="IPR021139">
    <property type="entry name" value="NYN"/>
</dbReference>
<proteinExistence type="predicted"/>
<dbReference type="AlphaFoldDB" id="A0A0S4IWY1"/>
<gene>
    <name evidence="3" type="ORF">BSAL_72235</name>
</gene>
<dbReference type="EMBL" id="CYKH01000575">
    <property type="protein sequence ID" value="CUG06290.1"/>
    <property type="molecule type" value="Genomic_DNA"/>
</dbReference>
<reference evidence="4" key="1">
    <citation type="submission" date="2015-09" db="EMBL/GenBank/DDBJ databases">
        <authorList>
            <consortium name="Pathogen Informatics"/>
        </authorList>
    </citation>
    <scope>NUCLEOTIDE SEQUENCE [LARGE SCALE GENOMIC DNA]</scope>
    <source>
        <strain evidence="4">Lake Konstanz</strain>
    </source>
</reference>
<dbReference type="GO" id="GO:0010468">
    <property type="term" value="P:regulation of gene expression"/>
    <property type="evidence" value="ECO:0007669"/>
    <property type="project" value="InterPro"/>
</dbReference>
<dbReference type="PANTHER" id="PTHR14379">
    <property type="entry name" value="LIMKAIN B LKAP"/>
    <property type="match status" value="1"/>
</dbReference>